<dbReference type="GO" id="GO:0006506">
    <property type="term" value="P:GPI anchor biosynthetic process"/>
    <property type="evidence" value="ECO:0007669"/>
    <property type="project" value="TreeGrafter"/>
</dbReference>
<reference evidence="1 2" key="1">
    <citation type="submission" date="2017-12" db="EMBL/GenBank/DDBJ databases">
        <title>Sequencing, de novo assembly and annotation of complete genome of a new Thraustochytrid species, strain FCC1311.</title>
        <authorList>
            <person name="Sedici K."/>
            <person name="Godart F."/>
            <person name="Aiese Cigliano R."/>
            <person name="Sanseverino W."/>
            <person name="Barakat M."/>
            <person name="Ortet P."/>
            <person name="Marechal E."/>
            <person name="Cagnac O."/>
            <person name="Amato A."/>
        </authorList>
    </citation>
    <scope>NUCLEOTIDE SEQUENCE [LARGE SCALE GENOMIC DNA]</scope>
</reference>
<keyword evidence="2" id="KW-1185">Reference proteome</keyword>
<dbReference type="PANTHER" id="PTHR45871">
    <property type="entry name" value="N-ACETYLGLUCOSAMINYL-PHOSPHATIDYLINOSITOL BIOSYNTHETIC PROTEIN"/>
    <property type="match status" value="1"/>
</dbReference>
<gene>
    <name evidence="1" type="ORF">FCC1311_015991</name>
</gene>
<dbReference type="GO" id="GO:0000506">
    <property type="term" value="C:glycosylphosphatidylinositol-N-acetylglucosaminyltransferase (GPI-GnT) complex"/>
    <property type="evidence" value="ECO:0007669"/>
    <property type="project" value="TreeGrafter"/>
</dbReference>
<protein>
    <submittedName>
        <fullName evidence="1">Phosphatidylinositol N-acetylglucosaminyltransferase gpi3 subunit</fullName>
    </submittedName>
</protein>
<dbReference type="AlphaFoldDB" id="A0A2R5G4M6"/>
<dbReference type="PANTHER" id="PTHR45871:SF1">
    <property type="entry name" value="PHOSPHATIDYLINOSITOL N-ACETYLGLUCOSAMINYLTRANSFERASE SUBUNIT A"/>
    <property type="match status" value="1"/>
</dbReference>
<dbReference type="GO" id="GO:0017176">
    <property type="term" value="F:phosphatidylinositol N-acetylglucosaminyltransferase activity"/>
    <property type="evidence" value="ECO:0007669"/>
    <property type="project" value="TreeGrafter"/>
</dbReference>
<dbReference type="Proteomes" id="UP000241890">
    <property type="component" value="Unassembled WGS sequence"/>
</dbReference>
<name>A0A2R5G4M6_9STRA</name>
<keyword evidence="1" id="KW-0808">Transferase</keyword>
<sequence>MAILEAACCGLLVISTRVGGIPEVLPPDMITFASEPSAQALVACIEDAILQDKLSRLNPQRFHERVKDMYTWPDVAERVSRVYDRIKEREPPTLEARLVNSLKRSFEMFECSFIFAAAGMDPGDEILR</sequence>
<evidence type="ECO:0000313" key="2">
    <source>
        <dbReference type="Proteomes" id="UP000241890"/>
    </source>
</evidence>
<dbReference type="Gene3D" id="3.40.50.2000">
    <property type="entry name" value="Glycogen Phosphorylase B"/>
    <property type="match status" value="1"/>
</dbReference>
<organism evidence="1 2">
    <name type="scientific">Hondaea fermentalgiana</name>
    <dbReference type="NCBI Taxonomy" id="2315210"/>
    <lineage>
        <taxon>Eukaryota</taxon>
        <taxon>Sar</taxon>
        <taxon>Stramenopiles</taxon>
        <taxon>Bigyra</taxon>
        <taxon>Labyrinthulomycetes</taxon>
        <taxon>Thraustochytrida</taxon>
        <taxon>Thraustochytriidae</taxon>
        <taxon>Hondaea</taxon>
    </lineage>
</organism>
<accession>A0A2R5G4M6</accession>
<comment type="caution">
    <text evidence="1">The sequence shown here is derived from an EMBL/GenBank/DDBJ whole genome shotgun (WGS) entry which is preliminary data.</text>
</comment>
<evidence type="ECO:0000313" key="1">
    <source>
        <dbReference type="EMBL" id="GBG25940.1"/>
    </source>
</evidence>
<keyword evidence="1" id="KW-0328">Glycosyltransferase</keyword>
<dbReference type="InParanoid" id="A0A2R5G4M6"/>
<dbReference type="OrthoDB" id="734129at2759"/>
<dbReference type="EMBL" id="BEYU01000017">
    <property type="protein sequence ID" value="GBG25940.1"/>
    <property type="molecule type" value="Genomic_DNA"/>
</dbReference>
<dbReference type="SUPFAM" id="SSF53756">
    <property type="entry name" value="UDP-Glycosyltransferase/glycogen phosphorylase"/>
    <property type="match status" value="1"/>
</dbReference>
<proteinExistence type="predicted"/>